<dbReference type="Proteomes" id="UP000192940">
    <property type="component" value="Chromosome I"/>
</dbReference>
<reference evidence="1 2" key="1">
    <citation type="submission" date="2017-04" db="EMBL/GenBank/DDBJ databases">
        <authorList>
            <person name="Afonso C.L."/>
            <person name="Miller P.J."/>
            <person name="Scott M.A."/>
            <person name="Spackman E."/>
            <person name="Goraichik I."/>
            <person name="Dimitrov K.M."/>
            <person name="Suarez D.L."/>
            <person name="Swayne D.E."/>
        </authorList>
    </citation>
    <scope>NUCLEOTIDE SEQUENCE [LARGE SCALE GENOMIC DNA]</scope>
    <source>
        <strain evidence="1 2">N3/975</strain>
    </source>
</reference>
<gene>
    <name evidence="1" type="ORF">SAMN05661091_3983</name>
</gene>
<evidence type="ECO:0000313" key="2">
    <source>
        <dbReference type="Proteomes" id="UP000192940"/>
    </source>
</evidence>
<sequence length="62" mass="7196">MNYFDHLESEKTDIIKRLEKLFELYKVEPVGNGYIDCIVMKDKLENFISELSVIGILVTDVS</sequence>
<dbReference type="EMBL" id="LT840184">
    <property type="protein sequence ID" value="SMF87873.1"/>
    <property type="molecule type" value="Genomic_DNA"/>
</dbReference>
<keyword evidence="2" id="KW-1185">Reference proteome</keyword>
<evidence type="ECO:0008006" key="3">
    <source>
        <dbReference type="Google" id="ProtNLM"/>
    </source>
</evidence>
<dbReference type="RefSeq" id="WP_208914776.1">
    <property type="nucleotide sequence ID" value="NZ_LT840184.1"/>
</dbReference>
<accession>A0A1X7HKT3</accession>
<organism evidence="1 2">
    <name type="scientific">Paenibacillus uliginis N3/975</name>
    <dbReference type="NCBI Taxonomy" id="1313296"/>
    <lineage>
        <taxon>Bacteria</taxon>
        <taxon>Bacillati</taxon>
        <taxon>Bacillota</taxon>
        <taxon>Bacilli</taxon>
        <taxon>Bacillales</taxon>
        <taxon>Paenibacillaceae</taxon>
        <taxon>Paenibacillus</taxon>
    </lineage>
</organism>
<protein>
    <recommendedName>
        <fullName evidence="3">Peptidase M20</fullName>
    </recommendedName>
</protein>
<dbReference type="AlphaFoldDB" id="A0A1X7HKT3"/>
<proteinExistence type="predicted"/>
<evidence type="ECO:0000313" key="1">
    <source>
        <dbReference type="EMBL" id="SMF87873.1"/>
    </source>
</evidence>
<name>A0A1X7HKT3_9BACL</name>